<name>A0A1N7U0D9_9PSED</name>
<dbReference type="Proteomes" id="UP000027308">
    <property type="component" value="Chromosome"/>
</dbReference>
<dbReference type="AlphaFoldDB" id="A0A1N7U0D9"/>
<organism evidence="2 3">
    <name type="scientific">Pseudomonas simiae</name>
    <dbReference type="NCBI Taxonomy" id="321846"/>
    <lineage>
        <taxon>Bacteria</taxon>
        <taxon>Pseudomonadati</taxon>
        <taxon>Pseudomonadota</taxon>
        <taxon>Gammaproteobacteria</taxon>
        <taxon>Pseudomonadales</taxon>
        <taxon>Pseudomonadaceae</taxon>
        <taxon>Pseudomonas</taxon>
    </lineage>
</organism>
<dbReference type="EMBL" id="CP007637">
    <property type="protein sequence ID" value="AIB35092.1"/>
    <property type="molecule type" value="Genomic_DNA"/>
</dbReference>
<gene>
    <name evidence="2" type="ORF">PS417_05805</name>
</gene>
<accession>A0A1N7U0D9</accession>
<evidence type="ECO:0000256" key="1">
    <source>
        <dbReference type="SAM" id="SignalP"/>
    </source>
</evidence>
<evidence type="ECO:0000313" key="2">
    <source>
        <dbReference type="EMBL" id="AIB35092.1"/>
    </source>
</evidence>
<dbReference type="PROSITE" id="PS51257">
    <property type="entry name" value="PROKAR_LIPOPROTEIN"/>
    <property type="match status" value="1"/>
</dbReference>
<feature type="chain" id="PRO_5009944452" evidence="1">
    <location>
        <begin position="25"/>
        <end position="68"/>
    </location>
</feature>
<feature type="signal peptide" evidence="1">
    <location>
        <begin position="1"/>
        <end position="24"/>
    </location>
</feature>
<proteinExistence type="predicted"/>
<evidence type="ECO:0000313" key="3">
    <source>
        <dbReference type="Proteomes" id="UP000027308"/>
    </source>
</evidence>
<protein>
    <submittedName>
        <fullName evidence="2">Uncharacterized protein</fullName>
    </submittedName>
</protein>
<sequence>MPNVTKLFCATAWPLLMCGCQSFSTLPVAVRCQPPPPPAAWFMQPREPDLTRRMLSELSASPTTVTAP</sequence>
<reference evidence="2 3" key="1">
    <citation type="submission" date="2014-05" db="EMBL/GenBank/DDBJ databases">
        <title>Pseudomonas simiae WCS417.</title>
        <authorList>
            <person name="Berendsen R.L."/>
        </authorList>
    </citation>
    <scope>NUCLEOTIDE SEQUENCE [LARGE SCALE GENOMIC DNA]</scope>
    <source>
        <strain evidence="2 3">WCS417</strain>
    </source>
</reference>
<keyword evidence="1" id="KW-0732">Signal</keyword>